<gene>
    <name evidence="1" type="ORF">SBX64_05425</name>
</gene>
<proteinExistence type="predicted"/>
<evidence type="ECO:0000313" key="2">
    <source>
        <dbReference type="Proteomes" id="UP001279860"/>
    </source>
</evidence>
<keyword evidence="2" id="KW-1185">Reference proteome</keyword>
<organism evidence="1 2">
    <name type="scientific">Vibrio rhizosphaerae</name>
    <dbReference type="NCBI Taxonomy" id="398736"/>
    <lineage>
        <taxon>Bacteria</taxon>
        <taxon>Pseudomonadati</taxon>
        <taxon>Pseudomonadota</taxon>
        <taxon>Gammaproteobacteria</taxon>
        <taxon>Vibrionales</taxon>
        <taxon>Vibrionaceae</taxon>
        <taxon>Vibrio</taxon>
    </lineage>
</organism>
<accession>A0ABU4ITC5</accession>
<reference evidence="1 2" key="1">
    <citation type="submission" date="2023-11" db="EMBL/GenBank/DDBJ databases">
        <title>Plant-associative lifestyle of Vibrio porteresiae and its evolutionary dynamics.</title>
        <authorList>
            <person name="Rameshkumar N."/>
            <person name="Kirti K."/>
        </authorList>
    </citation>
    <scope>NUCLEOTIDE SEQUENCE [LARGE SCALE GENOMIC DNA]</scope>
    <source>
        <strain evidence="1 2">MSSRF7</strain>
    </source>
</reference>
<comment type="caution">
    <text evidence="1">The sequence shown here is derived from an EMBL/GenBank/DDBJ whole genome shotgun (WGS) entry which is preliminary data.</text>
</comment>
<dbReference type="RefSeq" id="WP_038178081.1">
    <property type="nucleotide sequence ID" value="NZ_AP024903.1"/>
</dbReference>
<protein>
    <submittedName>
        <fullName evidence="1">DUF1127 domain-containing protein</fullName>
    </submittedName>
</protein>
<dbReference type="EMBL" id="JAWRCP010000001">
    <property type="protein sequence ID" value="MDW6091986.1"/>
    <property type="molecule type" value="Genomic_DNA"/>
</dbReference>
<dbReference type="Proteomes" id="UP001279860">
    <property type="component" value="Unassembled WGS sequence"/>
</dbReference>
<evidence type="ECO:0000313" key="1">
    <source>
        <dbReference type="EMBL" id="MDW6091986.1"/>
    </source>
</evidence>
<sequence length="86" mass="10549">MRHSFYLSLAAWLIRADLRREERVWRVWRRKVRRSAYDIPWDNPHLLRDIGLEADGRAMSRSINEDQRVTRRMHLLRQLISLRIPT</sequence>
<name>A0ABU4ITC5_9VIBR</name>